<dbReference type="PANTHER" id="PTHR11695:SF648">
    <property type="entry name" value="ZINC-BINDING OXIDOREDUCTASE"/>
    <property type="match status" value="1"/>
</dbReference>
<dbReference type="Pfam" id="PF00107">
    <property type="entry name" value="ADH_zinc_N"/>
    <property type="match status" value="1"/>
</dbReference>
<dbReference type="InterPro" id="IPR036291">
    <property type="entry name" value="NAD(P)-bd_dom_sf"/>
</dbReference>
<dbReference type="SUPFAM" id="SSF51735">
    <property type="entry name" value="NAD(P)-binding Rossmann-fold domains"/>
    <property type="match status" value="1"/>
</dbReference>
<dbReference type="CDD" id="cd08267">
    <property type="entry name" value="MDR1"/>
    <property type="match status" value="1"/>
</dbReference>
<evidence type="ECO:0000313" key="4">
    <source>
        <dbReference type="Proteomes" id="UP000054770"/>
    </source>
</evidence>
<evidence type="ECO:0000256" key="1">
    <source>
        <dbReference type="SAM" id="MobiDB-lite"/>
    </source>
</evidence>
<dbReference type="InterPro" id="IPR013149">
    <property type="entry name" value="ADH-like_C"/>
</dbReference>
<dbReference type="Gene3D" id="3.90.180.10">
    <property type="entry name" value="Medium-chain alcohol dehydrogenases, catalytic domain"/>
    <property type="match status" value="1"/>
</dbReference>
<dbReference type="Gene3D" id="3.40.50.720">
    <property type="entry name" value="NAD(P)-binding Rossmann-like Domain"/>
    <property type="match status" value="1"/>
</dbReference>
<feature type="region of interest" description="Disordered" evidence="1">
    <location>
        <begin position="267"/>
        <end position="332"/>
    </location>
</feature>
<evidence type="ECO:0000313" key="3">
    <source>
        <dbReference type="EMBL" id="SAL87768.1"/>
    </source>
</evidence>
<keyword evidence="4" id="KW-1185">Reference proteome</keyword>
<dbReference type="InterPro" id="IPR050700">
    <property type="entry name" value="YIM1/Zinc_Alcohol_DH_Fams"/>
</dbReference>
<comment type="caution">
    <text evidence="3">The sequence shown here is derived from an EMBL/GenBank/DDBJ whole genome shotgun (WGS) entry which is preliminary data.</text>
</comment>
<dbReference type="InterPro" id="IPR020843">
    <property type="entry name" value="ER"/>
</dbReference>
<dbReference type="Proteomes" id="UP000054770">
    <property type="component" value="Unassembled WGS sequence"/>
</dbReference>
<evidence type="ECO:0000259" key="2">
    <source>
        <dbReference type="SMART" id="SM00829"/>
    </source>
</evidence>
<dbReference type="InterPro" id="IPR011032">
    <property type="entry name" value="GroES-like_sf"/>
</dbReference>
<name>A0A158L302_9BURK</name>
<feature type="compositionally biased region" description="Basic residues" evidence="1">
    <location>
        <begin position="280"/>
        <end position="295"/>
    </location>
</feature>
<dbReference type="AlphaFoldDB" id="A0A158L302"/>
<dbReference type="Pfam" id="PF08240">
    <property type="entry name" value="ADH_N"/>
    <property type="match status" value="1"/>
</dbReference>
<proteinExistence type="predicted"/>
<reference evidence="3" key="1">
    <citation type="submission" date="2016-01" db="EMBL/GenBank/DDBJ databases">
        <authorList>
            <person name="Peeters C."/>
        </authorList>
    </citation>
    <scope>NUCLEOTIDE SEQUENCE [LARGE SCALE GENOMIC DNA]</scope>
    <source>
        <strain evidence="3">LMG 22940</strain>
    </source>
</reference>
<organism evidence="3 4">
    <name type="scientific">Caballeronia choica</name>
    <dbReference type="NCBI Taxonomy" id="326476"/>
    <lineage>
        <taxon>Bacteria</taxon>
        <taxon>Pseudomonadati</taxon>
        <taxon>Pseudomonadota</taxon>
        <taxon>Betaproteobacteria</taxon>
        <taxon>Burkholderiales</taxon>
        <taxon>Burkholderiaceae</taxon>
        <taxon>Caballeronia</taxon>
    </lineage>
</organism>
<gene>
    <name evidence="3" type="ORF">AWB68_08531</name>
</gene>
<dbReference type="EMBL" id="FCON02000321">
    <property type="protein sequence ID" value="SAL87768.1"/>
    <property type="molecule type" value="Genomic_DNA"/>
</dbReference>
<dbReference type="GO" id="GO:0016491">
    <property type="term" value="F:oxidoreductase activity"/>
    <property type="evidence" value="ECO:0007669"/>
    <property type="project" value="InterPro"/>
</dbReference>
<sequence length="332" mass="35039">MKAVIHSRYGNPEVLQVMTLERPVPKKNEVLIRVKATGFDYGQWHLISGKPYAIRLATGLTKPKQRVLGMDVSGVVEAVGAEVTRFKVGDAVFGAASRTFAEFTCAREDQLCRKPARLSFEQAAASAISGVTALIGLRDVAKVKPGQSVCVIGAGGGVGSWAVQLARHFGAHVTAVCSTSKVEFVCSLGATSVIDYTKVLLPTDGRFDVILDLAGNRPLSALRKALAPRGTLVLGGGEGGDRFFGSMGRTLRGAMVDVPEAAAGDAGGFREAGTAAGARRNPRAARRDSRRRPHLPARGGSGRNVRAGVEPGAWQARPSRRWERATVASRGG</sequence>
<protein>
    <submittedName>
        <fullName evidence="3">Alcohol dehydrogenase</fullName>
    </submittedName>
</protein>
<dbReference type="InterPro" id="IPR013154">
    <property type="entry name" value="ADH-like_N"/>
</dbReference>
<accession>A0A158L302</accession>
<feature type="domain" description="Enoyl reductase (ER)" evidence="2">
    <location>
        <begin position="10"/>
        <end position="332"/>
    </location>
</feature>
<dbReference type="PANTHER" id="PTHR11695">
    <property type="entry name" value="ALCOHOL DEHYDROGENASE RELATED"/>
    <property type="match status" value="1"/>
</dbReference>
<dbReference type="SMART" id="SM00829">
    <property type="entry name" value="PKS_ER"/>
    <property type="match status" value="1"/>
</dbReference>
<dbReference type="SUPFAM" id="SSF50129">
    <property type="entry name" value="GroES-like"/>
    <property type="match status" value="1"/>
</dbReference>